<feature type="coiled-coil region" evidence="1">
    <location>
        <begin position="35"/>
        <end position="69"/>
    </location>
</feature>
<dbReference type="EMBL" id="KT315926">
    <property type="protein sequence ID" value="ALG87979.1"/>
    <property type="molecule type" value="Genomic_DNA"/>
</dbReference>
<accession>A0A0N9NK43</accession>
<protein>
    <submittedName>
        <fullName evidence="3">VirB5</fullName>
    </submittedName>
</protein>
<keyword evidence="1" id="KW-0175">Coiled coil</keyword>
<dbReference type="InterPro" id="IPR023220">
    <property type="entry name" value="T4SS_VirB5-domain"/>
</dbReference>
<dbReference type="AlphaFoldDB" id="A0A0N9NK43"/>
<reference evidence="3" key="1">
    <citation type="submission" date="2015-07" db="EMBL/GenBank/DDBJ databases">
        <title>Complete sequences of IncU plasmids harbouring quinolone resistance genes qnrS2 and aac (6')-Ib-cr in Aeromonas spp. from ornamental fish.</title>
        <authorList>
            <person name="Dolejska M."/>
            <person name="Dobiasova H."/>
        </authorList>
    </citation>
    <scope>NUCLEOTIDE SEQUENCE</scope>
    <source>
        <strain evidence="3">AH227</strain>
        <plasmid evidence="3">pAH227</plasmid>
    </source>
</reference>
<dbReference type="SUPFAM" id="SSF101082">
    <property type="entry name" value="Typo IV secretion system protein TraC"/>
    <property type="match status" value="1"/>
</dbReference>
<feature type="signal peptide" evidence="2">
    <location>
        <begin position="1"/>
        <end position="22"/>
    </location>
</feature>
<evidence type="ECO:0000256" key="2">
    <source>
        <dbReference type="SAM" id="SignalP"/>
    </source>
</evidence>
<evidence type="ECO:0000256" key="1">
    <source>
        <dbReference type="SAM" id="Coils"/>
    </source>
</evidence>
<sequence>MKMKTLALSLALTMGAISPAFAGIPVTVVADPQALANHITELAKMVEQIRQLENQLTQMEREYTSMTGSRGLGSLINSAYDKDVLKDLDLKGLMSQNGLKSSNDYNLGQGVGEVFDLSNKNAAQYSGQATKSLSQAQERFDELKGLVSKVNNSSDPKEVMDLQARIGAEQSFLQNEVAKLQILEQQAQANEQIRSQRVKQMAVESSGSLRQVAW</sequence>
<feature type="chain" id="PRO_5006038097" evidence="2">
    <location>
        <begin position="23"/>
        <end position="214"/>
    </location>
</feature>
<organism evidence="3">
    <name type="scientific">Aeromonas hydrophila</name>
    <dbReference type="NCBI Taxonomy" id="644"/>
    <lineage>
        <taxon>Bacteria</taxon>
        <taxon>Pseudomonadati</taxon>
        <taxon>Pseudomonadota</taxon>
        <taxon>Gammaproteobacteria</taxon>
        <taxon>Aeromonadales</taxon>
        <taxon>Aeromonadaceae</taxon>
        <taxon>Aeromonas</taxon>
    </lineage>
</organism>
<dbReference type="CDD" id="cd14262">
    <property type="entry name" value="VirB5_like"/>
    <property type="match status" value="1"/>
</dbReference>
<dbReference type="Pfam" id="PF07996">
    <property type="entry name" value="T4SS"/>
    <property type="match status" value="1"/>
</dbReference>
<feature type="coiled-coil region" evidence="1">
    <location>
        <begin position="133"/>
        <end position="193"/>
    </location>
</feature>
<dbReference type="Gene3D" id="1.20.58.430">
    <property type="entry name" value="Type IV secretion system, VirB5-domain"/>
    <property type="match status" value="1"/>
</dbReference>
<dbReference type="InterPro" id="IPR014158">
    <property type="entry name" value="T4SS_VirB5"/>
</dbReference>
<geneLocation type="plasmid" evidence="3">
    <name>pAH227</name>
</geneLocation>
<keyword evidence="3" id="KW-0614">Plasmid</keyword>
<proteinExistence type="predicted"/>
<dbReference type="RefSeq" id="WP_101150981.1">
    <property type="nucleotide sequence ID" value="NZ_JAANAW010000024.1"/>
</dbReference>
<keyword evidence="2" id="KW-0732">Signal</keyword>
<name>A0A0N9NK43_AERHY</name>
<evidence type="ECO:0000313" key="3">
    <source>
        <dbReference type="EMBL" id="ALG87979.1"/>
    </source>
</evidence>